<dbReference type="PRINTS" id="PR00793">
    <property type="entry name" value="PROAMNOPTASE"/>
</dbReference>
<evidence type="ECO:0000256" key="3">
    <source>
        <dbReference type="SAM" id="Phobius"/>
    </source>
</evidence>
<organism evidence="5 6">
    <name type="scientific">Lysinibacillus agricola</name>
    <dbReference type="NCBI Taxonomy" id="2590012"/>
    <lineage>
        <taxon>Bacteria</taxon>
        <taxon>Bacillati</taxon>
        <taxon>Bacillota</taxon>
        <taxon>Bacilli</taxon>
        <taxon>Bacillales</taxon>
        <taxon>Bacillaceae</taxon>
        <taxon>Lysinibacillus</taxon>
    </lineage>
</organism>
<sequence>MKKSVNRKWFSPMIKICLFAFFILILFIILLLGYRFIVQQQIKQESAEVIENGGISELKAINVNGDKQYILVEGKDKEKPFCLFLHGGPGSPFPYGVSARTLYPEITENCVAVYYDQRGSGKSFNKKLTNTTLTLSQFTEDANIIVDYIREHYQQEKIFVIGQSFGTVIGTQLVSNYPEKFYAYLGISQLTNTSKGQELGYSWLQDEAIANGDKKTLRILEDIGKGPYLAKDEDQFSDLINQYKGMNYFDDTIKKVNLFDLIKGAFTSPDYSLQDLYKAFISGPQFSLIKSQELKKEIILTNFFDSVKSIDIPVYFIQGKYDKQTNYEIAKQYYEILDAPDGKEFITLEHSAHYPNTLDSTLMNDTIKKMLEDNYF</sequence>
<dbReference type="PANTHER" id="PTHR12277">
    <property type="entry name" value="ALPHA/BETA HYDROLASE DOMAIN-CONTAINING PROTEIN"/>
    <property type="match status" value="1"/>
</dbReference>
<dbReference type="Gene3D" id="3.40.50.1820">
    <property type="entry name" value="alpha/beta hydrolase"/>
    <property type="match status" value="1"/>
</dbReference>
<evidence type="ECO:0000313" key="6">
    <source>
        <dbReference type="Proteomes" id="UP000596049"/>
    </source>
</evidence>
<protein>
    <submittedName>
        <fullName evidence="5">Alpha/beta hydrolase</fullName>
    </submittedName>
</protein>
<dbReference type="InterPro" id="IPR002410">
    <property type="entry name" value="Peptidase_S33"/>
</dbReference>
<keyword evidence="2 5" id="KW-0378">Hydrolase</keyword>
<dbReference type="Proteomes" id="UP000596049">
    <property type="component" value="Chromosome"/>
</dbReference>
<dbReference type="InterPro" id="IPR029058">
    <property type="entry name" value="AB_hydrolase_fold"/>
</dbReference>
<evidence type="ECO:0000256" key="1">
    <source>
        <dbReference type="ARBA" id="ARBA00010088"/>
    </source>
</evidence>
<keyword evidence="3" id="KW-1133">Transmembrane helix</keyword>
<dbReference type="RefSeq" id="WP_082340030.1">
    <property type="nucleotide sequence ID" value="NZ_CP067341.1"/>
</dbReference>
<proteinExistence type="inferred from homology"/>
<dbReference type="InterPro" id="IPR000073">
    <property type="entry name" value="AB_hydrolase_1"/>
</dbReference>
<name>A0ABX7AVF3_9BACI</name>
<evidence type="ECO:0000313" key="5">
    <source>
        <dbReference type="EMBL" id="QQP13784.1"/>
    </source>
</evidence>
<dbReference type="GO" id="GO:0016787">
    <property type="term" value="F:hydrolase activity"/>
    <property type="evidence" value="ECO:0007669"/>
    <property type="project" value="UniProtKB-KW"/>
</dbReference>
<reference evidence="5 6" key="1">
    <citation type="submission" date="2020-01" db="EMBL/GenBank/DDBJ databases">
        <authorList>
            <person name="Liu G."/>
            <person name="Liu B."/>
        </authorList>
    </citation>
    <scope>NUCLEOTIDE SEQUENCE [LARGE SCALE GENOMIC DNA]</scope>
    <source>
        <strain evidence="5 6">FJAT-51161</strain>
    </source>
</reference>
<feature type="transmembrane region" description="Helical" evidence="3">
    <location>
        <begin position="12"/>
        <end position="34"/>
    </location>
</feature>
<keyword evidence="6" id="KW-1185">Reference proteome</keyword>
<dbReference type="Pfam" id="PF00561">
    <property type="entry name" value="Abhydrolase_1"/>
    <property type="match status" value="1"/>
</dbReference>
<comment type="similarity">
    <text evidence="1">Belongs to the peptidase S33 family.</text>
</comment>
<evidence type="ECO:0000256" key="2">
    <source>
        <dbReference type="ARBA" id="ARBA00022801"/>
    </source>
</evidence>
<dbReference type="EMBL" id="CP067341">
    <property type="protein sequence ID" value="QQP13784.1"/>
    <property type="molecule type" value="Genomic_DNA"/>
</dbReference>
<keyword evidence="3" id="KW-0472">Membrane</keyword>
<dbReference type="PANTHER" id="PTHR12277:SF81">
    <property type="entry name" value="PROTEIN ABHD13"/>
    <property type="match status" value="1"/>
</dbReference>
<evidence type="ECO:0000259" key="4">
    <source>
        <dbReference type="Pfam" id="PF00561"/>
    </source>
</evidence>
<keyword evidence="3" id="KW-0812">Transmembrane</keyword>
<feature type="domain" description="AB hydrolase-1" evidence="4">
    <location>
        <begin position="83"/>
        <end position="354"/>
    </location>
</feature>
<dbReference type="SUPFAM" id="SSF53474">
    <property type="entry name" value="alpha/beta-Hydrolases"/>
    <property type="match status" value="1"/>
</dbReference>
<gene>
    <name evidence="5" type="ORF">FJQ98_06985</name>
</gene>
<accession>A0ABX7AVF3</accession>